<evidence type="ECO:0000256" key="1">
    <source>
        <dbReference type="ARBA" id="ARBA00004123"/>
    </source>
</evidence>
<dbReference type="PANTHER" id="PTHR37534">
    <property type="entry name" value="TRANSCRIPTIONAL ACTIVATOR PROTEIN UGA3"/>
    <property type="match status" value="1"/>
</dbReference>
<dbReference type="PANTHER" id="PTHR37534:SF7">
    <property type="entry name" value="TRANSCRIPTIONAL ACTIVATOR PROTEIN UGA3"/>
    <property type="match status" value="1"/>
</dbReference>
<dbReference type="InterPro" id="IPR021858">
    <property type="entry name" value="Fun_TF"/>
</dbReference>
<organism evidence="4 5">
    <name type="scientific">Purpureocillium lilacinum</name>
    <name type="common">Paecilomyces lilacinus</name>
    <dbReference type="NCBI Taxonomy" id="33203"/>
    <lineage>
        <taxon>Eukaryota</taxon>
        <taxon>Fungi</taxon>
        <taxon>Dikarya</taxon>
        <taxon>Ascomycota</taxon>
        <taxon>Pezizomycotina</taxon>
        <taxon>Sordariomycetes</taxon>
        <taxon>Hypocreomycetidae</taxon>
        <taxon>Hypocreales</taxon>
        <taxon>Ophiocordycipitaceae</taxon>
        <taxon>Purpureocillium</taxon>
    </lineage>
</organism>
<dbReference type="Proteomes" id="UP001287286">
    <property type="component" value="Unassembled WGS sequence"/>
</dbReference>
<evidence type="ECO:0000256" key="2">
    <source>
        <dbReference type="ARBA" id="ARBA00023242"/>
    </source>
</evidence>
<gene>
    <name evidence="4" type="ORF">Purlil1_11482</name>
</gene>
<keyword evidence="5" id="KW-1185">Reference proteome</keyword>
<keyword evidence="2" id="KW-0539">Nucleus</keyword>
<comment type="caution">
    <text evidence="4">The sequence shown here is derived from an EMBL/GenBank/DDBJ whole genome shotgun (WGS) entry which is preliminary data.</text>
</comment>
<accession>A0ABR0BJP6</accession>
<proteinExistence type="predicted"/>
<evidence type="ECO:0000313" key="5">
    <source>
        <dbReference type="Proteomes" id="UP001287286"/>
    </source>
</evidence>
<sequence length="568" mass="64651">MWSADSGKSHVDARRICLEPLTPPEDTGAELPTQCQSDEVIPVAAVVPVRCDYLHSGQSPHRPALCNPFGRDGDLLINRTEKYQLPPDGRINGYVKVRRLVSKRTAEEEQTWRILVNGDSTAHAKPMYSVTQNNPSSDTSGGDSGTCGNGKAGLNHPWPTNWHHMGSPSMVPQNFGLGSKMDHMDRRIWSFYIFNWCPGRSLLRKTNPWLNDFARMNSSDGVRAALQSLAGMYIYDYRPEETLRRRINERFQEANECFSELLLDSASPRRQHFSQELVSIAVILSVQDTVVVGHGVVLAQLMMPLPDPKTYDFEKEVGRFDWLLHGSKLDVQITNCAARLQQDQKDRSTVVPMTAESTVPITAEYLLNELHWMRQWSRESQDTGLSHPDPSVLPRLRNRLKHNQITTSARMTAITGEAWRLTAILYLQFRVLRAPRDAPSVTDTLQDLADCIRELPTSGFMFTAQAPLFPVFLLGMVATSSDHQLIAKTWFDEVASYPVRSTVPSLYESLQHIWQWIDDLRKVKEGRNCDHDECRHGWLNRRVVCRDAWWERIVKRVVEQDGVLSCFT</sequence>
<reference evidence="4 5" key="1">
    <citation type="journal article" date="2024" name="Microbiol. Resour. Announc.">
        <title>Genome annotations for the ascomycete fungi Trichoderma harzianum, Trichoderma aggressivum, and Purpureocillium lilacinum.</title>
        <authorList>
            <person name="Beijen E.P.W."/>
            <person name="Ohm R.A."/>
        </authorList>
    </citation>
    <scope>NUCLEOTIDE SEQUENCE [LARGE SCALE GENOMIC DNA]</scope>
    <source>
        <strain evidence="4 5">CBS 150709</strain>
    </source>
</reference>
<feature type="compositionally biased region" description="Gly residues" evidence="3">
    <location>
        <begin position="142"/>
        <end position="151"/>
    </location>
</feature>
<evidence type="ECO:0000256" key="3">
    <source>
        <dbReference type="SAM" id="MobiDB-lite"/>
    </source>
</evidence>
<comment type="subcellular location">
    <subcellularLocation>
        <location evidence="1">Nucleus</location>
    </subcellularLocation>
</comment>
<feature type="region of interest" description="Disordered" evidence="3">
    <location>
        <begin position="131"/>
        <end position="153"/>
    </location>
</feature>
<name>A0ABR0BJP6_PURLI</name>
<dbReference type="EMBL" id="JAWRVI010000070">
    <property type="protein sequence ID" value="KAK4081890.1"/>
    <property type="molecule type" value="Genomic_DNA"/>
</dbReference>
<protein>
    <submittedName>
        <fullName evidence="4">Transcriptional regulator family: Fungal Specific TF</fullName>
    </submittedName>
</protein>
<dbReference type="Pfam" id="PF11951">
    <property type="entry name" value="Fungal_trans_2"/>
    <property type="match status" value="1"/>
</dbReference>
<evidence type="ECO:0000313" key="4">
    <source>
        <dbReference type="EMBL" id="KAK4081890.1"/>
    </source>
</evidence>